<feature type="transmembrane region" description="Helical" evidence="1">
    <location>
        <begin position="200"/>
        <end position="220"/>
    </location>
</feature>
<dbReference type="AlphaFoldDB" id="A0A919PL45"/>
<dbReference type="CDD" id="cd01949">
    <property type="entry name" value="GGDEF"/>
    <property type="match status" value="1"/>
</dbReference>
<keyword evidence="1" id="KW-1133">Transmembrane helix</keyword>
<dbReference type="InterPro" id="IPR013767">
    <property type="entry name" value="PAS_fold"/>
</dbReference>
<feature type="transmembrane region" description="Helical" evidence="1">
    <location>
        <begin position="232"/>
        <end position="252"/>
    </location>
</feature>
<sequence>MSVDVRSVRSHPALRGAVILAVLSTAWLAAQWPHVIVHPAIGWIPVPLSAGLAAAVCFRTARLAGPAGRFWRHLGIIMLILLGGVLSSAVDSLVGPGAPTQRSSSFTMTLYLGAVLVLVWALLRLPVRRRLITFGLDLAVVVCAVSLMTWFFAARGSVELARVTGTAWAIFGVVVLLFAGLLAVAKVALAGTGGLDRTALWVLGGTVIAGAALGAIAPLLESRPYLNDCHLSIPVCAAGITLAALVQRFAVVRVATPRAPSRPFSLLPYLAVIVADGFVLAGIGPDQRHTRVLVGGSVLLTLLVVARQLISFYENSTLLARVDASMLELRRHERRFRSLVQNSADIFAITDAAGRVTYASPSLLRFLGLSVEEILGATLSDRVHPDDLVEARRLAPTPAGTVTQQVRVRHADGDWRWFEVVSSNLLHDPSVRGIVSNARDITEARRYQDQLSYQASHDALTGLANRALFNTATTQAVRVAQSSSGTSPDRRRSSAAGLALALVDLDDFKAINDRLGHAVGDALLIEVSERLRASVRPGDTVARLGGDEFAVLLPSSSVAESARIAEAFIDALAAPVRAAGYELLIQASIGVARHTADCDASDLLRRADMAMYAAKELGKSRWVEYGPELDAHAVEHAQIAAELSQALDRDELFVLYQPIVGLPDGDVRGVEALIRWRHPTRGLVSPVTFIPVAERTGLIVPIGAWILRQACTQGAQWASSLGDRAPWKISVNASARQLLEPAFVGVVADTLADTGLDPARLTIEITETAVFGGGRALDTVRALHALGVKIALDDFGTGHSSLGLLRTCPVDVLKVDKSFVDGVTGTVEQEAIATSISEIAQALRLEAVAEGVETAEQASRLLELGYRLAQGFYFARPLPAAEIAPLCTPEPSLTSPA</sequence>
<dbReference type="SMART" id="SM00091">
    <property type="entry name" value="PAS"/>
    <property type="match status" value="1"/>
</dbReference>
<dbReference type="InterPro" id="IPR000014">
    <property type="entry name" value="PAS"/>
</dbReference>
<feature type="transmembrane region" description="Helical" evidence="1">
    <location>
        <begin position="110"/>
        <end position="127"/>
    </location>
</feature>
<keyword evidence="1" id="KW-0472">Membrane</keyword>
<keyword evidence="1" id="KW-0812">Transmembrane</keyword>
<protein>
    <recommendedName>
        <fullName evidence="8">EAL domain-containing protein</fullName>
    </recommendedName>
</protein>
<feature type="domain" description="GGDEF" evidence="5">
    <location>
        <begin position="496"/>
        <end position="627"/>
    </location>
</feature>
<dbReference type="InterPro" id="IPR000160">
    <property type="entry name" value="GGDEF_dom"/>
</dbReference>
<feature type="transmembrane region" description="Helical" evidence="1">
    <location>
        <begin position="36"/>
        <end position="58"/>
    </location>
</feature>
<evidence type="ECO:0000256" key="1">
    <source>
        <dbReference type="SAM" id="Phobius"/>
    </source>
</evidence>
<feature type="transmembrane region" description="Helical" evidence="1">
    <location>
        <begin position="264"/>
        <end position="284"/>
    </location>
</feature>
<dbReference type="PROSITE" id="PS50113">
    <property type="entry name" value="PAC"/>
    <property type="match status" value="1"/>
</dbReference>
<dbReference type="PROSITE" id="PS50112">
    <property type="entry name" value="PAS"/>
    <property type="match status" value="1"/>
</dbReference>
<evidence type="ECO:0000313" key="7">
    <source>
        <dbReference type="Proteomes" id="UP000660611"/>
    </source>
</evidence>
<dbReference type="InterPro" id="IPR001633">
    <property type="entry name" value="EAL_dom"/>
</dbReference>
<feature type="transmembrane region" description="Helical" evidence="1">
    <location>
        <begin position="165"/>
        <end position="188"/>
    </location>
</feature>
<feature type="transmembrane region" description="Helical" evidence="1">
    <location>
        <begin position="70"/>
        <end position="90"/>
    </location>
</feature>
<dbReference type="SMART" id="SM00267">
    <property type="entry name" value="GGDEF"/>
    <property type="match status" value="1"/>
</dbReference>
<dbReference type="NCBIfam" id="TIGR00229">
    <property type="entry name" value="sensory_box"/>
    <property type="match status" value="1"/>
</dbReference>
<dbReference type="PROSITE" id="PS50887">
    <property type="entry name" value="GGDEF"/>
    <property type="match status" value="1"/>
</dbReference>
<dbReference type="EMBL" id="BONQ01000062">
    <property type="protein sequence ID" value="GIG46117.1"/>
    <property type="molecule type" value="Genomic_DNA"/>
</dbReference>
<dbReference type="SUPFAM" id="SSF55073">
    <property type="entry name" value="Nucleotide cyclase"/>
    <property type="match status" value="1"/>
</dbReference>
<dbReference type="PROSITE" id="PS50883">
    <property type="entry name" value="EAL"/>
    <property type="match status" value="1"/>
</dbReference>
<evidence type="ECO:0008006" key="8">
    <source>
        <dbReference type="Google" id="ProtNLM"/>
    </source>
</evidence>
<organism evidence="6 7">
    <name type="scientific">Dactylosporangium siamense</name>
    <dbReference type="NCBI Taxonomy" id="685454"/>
    <lineage>
        <taxon>Bacteria</taxon>
        <taxon>Bacillati</taxon>
        <taxon>Actinomycetota</taxon>
        <taxon>Actinomycetes</taxon>
        <taxon>Micromonosporales</taxon>
        <taxon>Micromonosporaceae</taxon>
        <taxon>Dactylosporangium</taxon>
    </lineage>
</organism>
<evidence type="ECO:0000259" key="4">
    <source>
        <dbReference type="PROSITE" id="PS50883"/>
    </source>
</evidence>
<dbReference type="InterPro" id="IPR035919">
    <property type="entry name" value="EAL_sf"/>
</dbReference>
<dbReference type="Pfam" id="PF00990">
    <property type="entry name" value="GGDEF"/>
    <property type="match status" value="1"/>
</dbReference>
<name>A0A919PL45_9ACTN</name>
<dbReference type="InterPro" id="IPR029787">
    <property type="entry name" value="Nucleotide_cyclase"/>
</dbReference>
<feature type="domain" description="PAS" evidence="2">
    <location>
        <begin position="332"/>
        <end position="387"/>
    </location>
</feature>
<dbReference type="Gene3D" id="3.30.450.20">
    <property type="entry name" value="PAS domain"/>
    <property type="match status" value="1"/>
</dbReference>
<gene>
    <name evidence="6" type="ORF">Dsi01nite_041580</name>
</gene>
<evidence type="ECO:0000259" key="2">
    <source>
        <dbReference type="PROSITE" id="PS50112"/>
    </source>
</evidence>
<evidence type="ECO:0000259" key="5">
    <source>
        <dbReference type="PROSITE" id="PS50887"/>
    </source>
</evidence>
<feature type="transmembrane region" description="Helical" evidence="1">
    <location>
        <begin position="12"/>
        <end position="30"/>
    </location>
</feature>
<dbReference type="Pfam" id="PF00563">
    <property type="entry name" value="EAL"/>
    <property type="match status" value="1"/>
</dbReference>
<dbReference type="Gene3D" id="3.20.20.450">
    <property type="entry name" value="EAL domain"/>
    <property type="match status" value="1"/>
</dbReference>
<dbReference type="SMART" id="SM00086">
    <property type="entry name" value="PAC"/>
    <property type="match status" value="1"/>
</dbReference>
<feature type="transmembrane region" description="Helical" evidence="1">
    <location>
        <begin position="134"/>
        <end position="153"/>
    </location>
</feature>
<dbReference type="Pfam" id="PF00989">
    <property type="entry name" value="PAS"/>
    <property type="match status" value="1"/>
</dbReference>
<dbReference type="SUPFAM" id="SSF141868">
    <property type="entry name" value="EAL domain-like"/>
    <property type="match status" value="1"/>
</dbReference>
<dbReference type="NCBIfam" id="TIGR00254">
    <property type="entry name" value="GGDEF"/>
    <property type="match status" value="1"/>
</dbReference>
<dbReference type="InterPro" id="IPR035965">
    <property type="entry name" value="PAS-like_dom_sf"/>
</dbReference>
<evidence type="ECO:0000259" key="3">
    <source>
        <dbReference type="PROSITE" id="PS50113"/>
    </source>
</evidence>
<dbReference type="Proteomes" id="UP000660611">
    <property type="component" value="Unassembled WGS sequence"/>
</dbReference>
<dbReference type="SUPFAM" id="SSF55785">
    <property type="entry name" value="PYP-like sensor domain (PAS domain)"/>
    <property type="match status" value="1"/>
</dbReference>
<feature type="domain" description="PAC" evidence="3">
    <location>
        <begin position="402"/>
        <end position="453"/>
    </location>
</feature>
<dbReference type="InterPro" id="IPR001610">
    <property type="entry name" value="PAC"/>
</dbReference>
<reference evidence="6" key="1">
    <citation type="submission" date="2021-01" db="EMBL/GenBank/DDBJ databases">
        <title>Whole genome shotgun sequence of Dactylosporangium siamense NBRC 106093.</title>
        <authorList>
            <person name="Komaki H."/>
            <person name="Tamura T."/>
        </authorList>
    </citation>
    <scope>NUCLEOTIDE SEQUENCE</scope>
    <source>
        <strain evidence="6">NBRC 106093</strain>
    </source>
</reference>
<dbReference type="GO" id="GO:0006355">
    <property type="term" value="P:regulation of DNA-templated transcription"/>
    <property type="evidence" value="ECO:0007669"/>
    <property type="project" value="InterPro"/>
</dbReference>
<evidence type="ECO:0000313" key="6">
    <source>
        <dbReference type="EMBL" id="GIG46117.1"/>
    </source>
</evidence>
<feature type="domain" description="EAL" evidence="4">
    <location>
        <begin position="636"/>
        <end position="891"/>
    </location>
</feature>
<keyword evidence="7" id="KW-1185">Reference proteome</keyword>
<accession>A0A919PL45</accession>
<dbReference type="PANTHER" id="PTHR44757">
    <property type="entry name" value="DIGUANYLATE CYCLASE DGCP"/>
    <property type="match status" value="1"/>
</dbReference>
<dbReference type="InterPro" id="IPR043128">
    <property type="entry name" value="Rev_trsase/Diguanyl_cyclase"/>
</dbReference>
<dbReference type="CDD" id="cd00130">
    <property type="entry name" value="PAS"/>
    <property type="match status" value="1"/>
</dbReference>
<dbReference type="SMART" id="SM00052">
    <property type="entry name" value="EAL"/>
    <property type="match status" value="1"/>
</dbReference>
<proteinExistence type="predicted"/>
<dbReference type="Gene3D" id="3.30.70.270">
    <property type="match status" value="1"/>
</dbReference>
<dbReference type="PANTHER" id="PTHR44757:SF2">
    <property type="entry name" value="BIOFILM ARCHITECTURE MAINTENANCE PROTEIN MBAA"/>
    <property type="match status" value="1"/>
</dbReference>
<dbReference type="CDD" id="cd01948">
    <property type="entry name" value="EAL"/>
    <property type="match status" value="1"/>
</dbReference>
<dbReference type="InterPro" id="IPR052155">
    <property type="entry name" value="Biofilm_reg_signaling"/>
</dbReference>
<dbReference type="InterPro" id="IPR000700">
    <property type="entry name" value="PAS-assoc_C"/>
</dbReference>
<comment type="caution">
    <text evidence="6">The sequence shown here is derived from an EMBL/GenBank/DDBJ whole genome shotgun (WGS) entry which is preliminary data.</text>
</comment>